<evidence type="ECO:0000313" key="3">
    <source>
        <dbReference type="EMBL" id="SLJ93056.1"/>
    </source>
</evidence>
<dbReference type="SUPFAM" id="SSF51261">
    <property type="entry name" value="Duplicated hybrid motif"/>
    <property type="match status" value="1"/>
</dbReference>
<feature type="signal peptide" evidence="1">
    <location>
        <begin position="1"/>
        <end position="28"/>
    </location>
</feature>
<sequence>MKGQPARFAWLKLSGLAAGGSLILAGNAMVEPAGSAHASTNVPVSPAAAPRPANIAFSGEMTQGGWIRGVAPAGTTDLKLNGESVRIAPDGAWFAAFDRDAGPEEILTARMKDGTTYRQALTVSPRDWHIERINIPRRSGGPSEAFMKIRQPELDRINAARALETGAQGWRQHFIWPVKGRISGRFGSQRIYRGEPGSYHSGIDITSGTSGTPFVAPADGVVILAAEKPFTLEGNLLMLDHGMGLNSAFLHCSQILVQEGDHVKQGQVIGKIGMSGRATGPHLHWSIKWQSDRLDPLLFTGPMN</sequence>
<dbReference type="Gene3D" id="2.70.70.10">
    <property type="entry name" value="Glucose Permease (Domain IIA)"/>
    <property type="match status" value="1"/>
</dbReference>
<dbReference type="AlphaFoldDB" id="A0A1U6HBE8"/>
<dbReference type="STRING" id="428990.SAMN06295987_10245"/>
<dbReference type="EMBL" id="FVZE01000002">
    <property type="protein sequence ID" value="SLJ93056.1"/>
    <property type="molecule type" value="Genomic_DNA"/>
</dbReference>
<dbReference type="InterPro" id="IPR016047">
    <property type="entry name" value="M23ase_b-sheet_dom"/>
</dbReference>
<dbReference type="CDD" id="cd12797">
    <property type="entry name" value="M23_peptidase"/>
    <property type="match status" value="1"/>
</dbReference>
<dbReference type="PANTHER" id="PTHR21666">
    <property type="entry name" value="PEPTIDASE-RELATED"/>
    <property type="match status" value="1"/>
</dbReference>
<keyword evidence="3" id="KW-0378">Hydrolase</keyword>
<gene>
    <name evidence="3" type="ORF">SAMN06295987_10245</name>
</gene>
<dbReference type="InterPro" id="IPR050570">
    <property type="entry name" value="Cell_wall_metabolism_enzyme"/>
</dbReference>
<evidence type="ECO:0000313" key="4">
    <source>
        <dbReference type="Proteomes" id="UP000190989"/>
    </source>
</evidence>
<dbReference type="Pfam" id="PF01551">
    <property type="entry name" value="Peptidase_M23"/>
    <property type="match status" value="1"/>
</dbReference>
<accession>A0A1U6HBE8</accession>
<evidence type="ECO:0000256" key="1">
    <source>
        <dbReference type="SAM" id="SignalP"/>
    </source>
</evidence>
<feature type="domain" description="M23ase beta-sheet core" evidence="2">
    <location>
        <begin position="199"/>
        <end position="296"/>
    </location>
</feature>
<keyword evidence="1" id="KW-0732">Signal</keyword>
<dbReference type="PANTHER" id="PTHR21666:SF285">
    <property type="entry name" value="M23 FAMILY METALLOPEPTIDASE"/>
    <property type="match status" value="1"/>
</dbReference>
<evidence type="ECO:0000259" key="2">
    <source>
        <dbReference type="Pfam" id="PF01551"/>
    </source>
</evidence>
<dbReference type="GO" id="GO:0004222">
    <property type="term" value="F:metalloendopeptidase activity"/>
    <property type="evidence" value="ECO:0007669"/>
    <property type="project" value="TreeGrafter"/>
</dbReference>
<proteinExistence type="predicted"/>
<dbReference type="FunFam" id="2.70.70.10:FF:000019">
    <property type="entry name" value="M23 family peptidase"/>
    <property type="match status" value="1"/>
</dbReference>
<keyword evidence="4" id="KW-1185">Reference proteome</keyword>
<reference evidence="4" key="1">
    <citation type="submission" date="2017-02" db="EMBL/GenBank/DDBJ databases">
        <authorList>
            <person name="Varghese N."/>
            <person name="Submissions S."/>
        </authorList>
    </citation>
    <scope>NUCLEOTIDE SEQUENCE [LARGE SCALE GENOMIC DNA]</scope>
    <source>
        <strain evidence="4">SM117</strain>
    </source>
</reference>
<dbReference type="Proteomes" id="UP000190989">
    <property type="component" value="Unassembled WGS sequence"/>
</dbReference>
<feature type="chain" id="PRO_5013024629" evidence="1">
    <location>
        <begin position="29"/>
        <end position="304"/>
    </location>
</feature>
<organism evidence="3 4">
    <name type="scientific">Novosphingobium mathurense</name>
    <dbReference type="NCBI Taxonomy" id="428990"/>
    <lineage>
        <taxon>Bacteria</taxon>
        <taxon>Pseudomonadati</taxon>
        <taxon>Pseudomonadota</taxon>
        <taxon>Alphaproteobacteria</taxon>
        <taxon>Sphingomonadales</taxon>
        <taxon>Sphingomonadaceae</taxon>
        <taxon>Novosphingobium</taxon>
    </lineage>
</organism>
<name>A0A1U6HBE8_9SPHN</name>
<protein>
    <submittedName>
        <fullName evidence="3">Murein DD-endopeptidase MepM and murein hydrolase activator NlpD, contain LysM domain</fullName>
    </submittedName>
</protein>
<dbReference type="InterPro" id="IPR011055">
    <property type="entry name" value="Dup_hybrid_motif"/>
</dbReference>